<dbReference type="GO" id="GO:0006412">
    <property type="term" value="P:translation"/>
    <property type="evidence" value="ECO:0007669"/>
    <property type="project" value="UniProtKB-UniRule"/>
</dbReference>
<dbReference type="PANTHER" id="PTHR10746">
    <property type="entry name" value="50S RIBOSOMAL PROTEIN L4"/>
    <property type="match status" value="1"/>
</dbReference>
<keyword evidence="8" id="KW-1185">Reference proteome</keyword>
<dbReference type="InterPro" id="IPR023574">
    <property type="entry name" value="Ribosomal_uL4_dom_sf"/>
</dbReference>
<dbReference type="OrthoDB" id="9803201at2"/>
<dbReference type="AlphaFoldDB" id="A0A1X7IW15"/>
<feature type="region of interest" description="Disordered" evidence="6">
    <location>
        <begin position="44"/>
        <end position="99"/>
    </location>
</feature>
<dbReference type="GO" id="GO:0003735">
    <property type="term" value="F:structural constituent of ribosome"/>
    <property type="evidence" value="ECO:0007669"/>
    <property type="project" value="InterPro"/>
</dbReference>
<gene>
    <name evidence="5" type="primary">rplD</name>
    <name evidence="7" type="ORF">SAMN06275492_10594</name>
</gene>
<evidence type="ECO:0000256" key="6">
    <source>
        <dbReference type="SAM" id="MobiDB-lite"/>
    </source>
</evidence>
<dbReference type="InterPro" id="IPR002136">
    <property type="entry name" value="Ribosomal_uL4"/>
</dbReference>
<protein>
    <recommendedName>
        <fullName evidence="4 5">Large ribosomal subunit protein uL4</fullName>
    </recommendedName>
</protein>
<organism evidence="7 8">
    <name type="scientific">Dethiosulfovibrio salsuginis</name>
    <dbReference type="NCBI Taxonomy" id="561720"/>
    <lineage>
        <taxon>Bacteria</taxon>
        <taxon>Thermotogati</taxon>
        <taxon>Synergistota</taxon>
        <taxon>Synergistia</taxon>
        <taxon>Synergistales</taxon>
        <taxon>Dethiosulfovibrionaceae</taxon>
        <taxon>Dethiosulfovibrio</taxon>
    </lineage>
</organism>
<proteinExistence type="inferred from homology"/>
<keyword evidence="5" id="KW-0699">rRNA-binding</keyword>
<evidence type="ECO:0000256" key="3">
    <source>
        <dbReference type="ARBA" id="ARBA00023274"/>
    </source>
</evidence>
<dbReference type="STRING" id="561720.SAMN06275492_10594"/>
<accession>A0A1X7IW15</accession>
<dbReference type="GO" id="GO:1990904">
    <property type="term" value="C:ribonucleoprotein complex"/>
    <property type="evidence" value="ECO:0007669"/>
    <property type="project" value="UniProtKB-KW"/>
</dbReference>
<evidence type="ECO:0000256" key="4">
    <source>
        <dbReference type="ARBA" id="ARBA00035244"/>
    </source>
</evidence>
<dbReference type="GO" id="GO:0005840">
    <property type="term" value="C:ribosome"/>
    <property type="evidence" value="ECO:0007669"/>
    <property type="project" value="UniProtKB-KW"/>
</dbReference>
<feature type="compositionally biased region" description="Basic residues" evidence="6">
    <location>
        <begin position="60"/>
        <end position="77"/>
    </location>
</feature>
<dbReference type="Pfam" id="PF00573">
    <property type="entry name" value="Ribosomal_L4"/>
    <property type="match status" value="1"/>
</dbReference>
<evidence type="ECO:0000256" key="5">
    <source>
        <dbReference type="HAMAP-Rule" id="MF_01328"/>
    </source>
</evidence>
<comment type="similarity">
    <text evidence="1 5">Belongs to the universal ribosomal protein uL4 family.</text>
</comment>
<keyword evidence="5" id="KW-0694">RNA-binding</keyword>
<sequence>MPSIKLVNISGESVGELNLSDVVFDVPLHIPAMHQVVVAQLANRRQGTASAKSRGEVRGGGKKPWRQKHTGRARHGSTRSPIWVGGGVVHGPKPRSYRQKVNKKVRKLAICSALSQKVRDAQILGIQSLSMEAPSTKIMKGFFQALGAVKPLVILDSSDMNVTKSARNIPGARVMHVDSINVYDLLKHGHIVMSAGAVKKLEEVYA</sequence>
<dbReference type="GO" id="GO:0019843">
    <property type="term" value="F:rRNA binding"/>
    <property type="evidence" value="ECO:0007669"/>
    <property type="project" value="UniProtKB-UniRule"/>
</dbReference>
<evidence type="ECO:0000256" key="1">
    <source>
        <dbReference type="ARBA" id="ARBA00010528"/>
    </source>
</evidence>
<dbReference type="PANTHER" id="PTHR10746:SF6">
    <property type="entry name" value="LARGE RIBOSOMAL SUBUNIT PROTEIN UL4M"/>
    <property type="match status" value="1"/>
</dbReference>
<dbReference type="Proteomes" id="UP000193355">
    <property type="component" value="Unassembled WGS sequence"/>
</dbReference>
<evidence type="ECO:0000256" key="2">
    <source>
        <dbReference type="ARBA" id="ARBA00022980"/>
    </source>
</evidence>
<evidence type="ECO:0000313" key="7">
    <source>
        <dbReference type="EMBL" id="SMG19112.1"/>
    </source>
</evidence>
<dbReference type="HAMAP" id="MF_01328_B">
    <property type="entry name" value="Ribosomal_uL4_B"/>
    <property type="match status" value="1"/>
</dbReference>
<comment type="subunit">
    <text evidence="5">Part of the 50S ribosomal subunit.</text>
</comment>
<dbReference type="RefSeq" id="WP_085543993.1">
    <property type="nucleotide sequence ID" value="NZ_FXBB01000005.1"/>
</dbReference>
<dbReference type="Gene3D" id="3.40.1370.10">
    <property type="match status" value="1"/>
</dbReference>
<comment type="function">
    <text evidence="5">One of the primary rRNA binding proteins, this protein initially binds near the 5'-end of the 23S rRNA. It is important during the early stages of 50S assembly. It makes multiple contacts with different domains of the 23S rRNA in the assembled 50S subunit and ribosome.</text>
</comment>
<keyword evidence="2 5" id="KW-0689">Ribosomal protein</keyword>
<comment type="function">
    <text evidence="5">Forms part of the polypeptide exit tunnel.</text>
</comment>
<keyword evidence="3 5" id="KW-0687">Ribonucleoprotein</keyword>
<dbReference type="NCBIfam" id="TIGR03953">
    <property type="entry name" value="rplD_bact"/>
    <property type="match status" value="1"/>
</dbReference>
<dbReference type="InterPro" id="IPR013005">
    <property type="entry name" value="Ribosomal_uL4-like"/>
</dbReference>
<dbReference type="EMBL" id="FXBB01000005">
    <property type="protein sequence ID" value="SMG19112.1"/>
    <property type="molecule type" value="Genomic_DNA"/>
</dbReference>
<evidence type="ECO:0000313" key="8">
    <source>
        <dbReference type="Proteomes" id="UP000193355"/>
    </source>
</evidence>
<dbReference type="SUPFAM" id="SSF52166">
    <property type="entry name" value="Ribosomal protein L4"/>
    <property type="match status" value="1"/>
</dbReference>
<reference evidence="8" key="1">
    <citation type="submission" date="2017-04" db="EMBL/GenBank/DDBJ databases">
        <authorList>
            <person name="Varghese N."/>
            <person name="Submissions S."/>
        </authorList>
    </citation>
    <scope>NUCLEOTIDE SEQUENCE [LARGE SCALE GENOMIC DNA]</scope>
    <source>
        <strain evidence="8">USBA 82</strain>
    </source>
</reference>
<name>A0A1X7IW15_9BACT</name>